<sequence length="50" mass="5870">VDDIFRFVTFYVYFTMVLIQLILSTVSEQPPLFSKINNDPVGSETFQVYF</sequence>
<evidence type="ECO:0000313" key="2">
    <source>
        <dbReference type="EMBL" id="EEN66742.1"/>
    </source>
</evidence>
<keyword evidence="1" id="KW-0812">Transmembrane</keyword>
<gene>
    <name evidence="2" type="ORF">BRAFLDRAFT_255705</name>
</gene>
<evidence type="ECO:0000256" key="1">
    <source>
        <dbReference type="SAM" id="Phobius"/>
    </source>
</evidence>
<accession>C3XYX1</accession>
<dbReference type="EMBL" id="GG666474">
    <property type="protein sequence ID" value="EEN66742.1"/>
    <property type="molecule type" value="Genomic_DNA"/>
</dbReference>
<name>C3XYX1_BRAFL</name>
<feature type="non-terminal residue" evidence="2">
    <location>
        <position position="1"/>
    </location>
</feature>
<keyword evidence="1" id="KW-1133">Transmembrane helix</keyword>
<protein>
    <submittedName>
        <fullName evidence="2">Uncharacterized protein</fullName>
    </submittedName>
</protein>
<dbReference type="AlphaFoldDB" id="C3XYX1"/>
<keyword evidence="1" id="KW-0472">Membrane</keyword>
<feature type="transmembrane region" description="Helical" evidence="1">
    <location>
        <begin position="6"/>
        <end position="26"/>
    </location>
</feature>
<proteinExistence type="predicted"/>
<dbReference type="InParanoid" id="C3XYX1"/>
<reference evidence="2" key="1">
    <citation type="journal article" date="2008" name="Nature">
        <title>The amphioxus genome and the evolution of the chordate karyotype.</title>
        <authorList>
            <consortium name="US DOE Joint Genome Institute (JGI-PGF)"/>
            <person name="Putnam N.H."/>
            <person name="Butts T."/>
            <person name="Ferrier D.E.K."/>
            <person name="Furlong R.F."/>
            <person name="Hellsten U."/>
            <person name="Kawashima T."/>
            <person name="Robinson-Rechavi M."/>
            <person name="Shoguchi E."/>
            <person name="Terry A."/>
            <person name="Yu J.-K."/>
            <person name="Benito-Gutierrez E.L."/>
            <person name="Dubchak I."/>
            <person name="Garcia-Fernandez J."/>
            <person name="Gibson-Brown J.J."/>
            <person name="Grigoriev I.V."/>
            <person name="Horton A.C."/>
            <person name="de Jong P.J."/>
            <person name="Jurka J."/>
            <person name="Kapitonov V.V."/>
            <person name="Kohara Y."/>
            <person name="Kuroki Y."/>
            <person name="Lindquist E."/>
            <person name="Lucas S."/>
            <person name="Osoegawa K."/>
            <person name="Pennacchio L.A."/>
            <person name="Salamov A.A."/>
            <person name="Satou Y."/>
            <person name="Sauka-Spengler T."/>
            <person name="Schmutz J."/>
            <person name="Shin-I T."/>
            <person name="Toyoda A."/>
            <person name="Bronner-Fraser M."/>
            <person name="Fujiyama A."/>
            <person name="Holland L.Z."/>
            <person name="Holland P.W.H."/>
            <person name="Satoh N."/>
            <person name="Rokhsar D.S."/>
        </authorList>
    </citation>
    <scope>NUCLEOTIDE SEQUENCE [LARGE SCALE GENOMIC DNA]</scope>
    <source>
        <strain evidence="2">S238N-H82</strain>
        <tissue evidence="2">Testes</tissue>
    </source>
</reference>
<organism>
    <name type="scientific">Branchiostoma floridae</name>
    <name type="common">Florida lancelet</name>
    <name type="synonym">Amphioxus</name>
    <dbReference type="NCBI Taxonomy" id="7739"/>
    <lineage>
        <taxon>Eukaryota</taxon>
        <taxon>Metazoa</taxon>
        <taxon>Chordata</taxon>
        <taxon>Cephalochordata</taxon>
        <taxon>Leptocardii</taxon>
        <taxon>Amphioxiformes</taxon>
        <taxon>Branchiostomatidae</taxon>
        <taxon>Branchiostoma</taxon>
    </lineage>
</organism>